<evidence type="ECO:0000313" key="3">
    <source>
        <dbReference type="Proteomes" id="UP000645517"/>
    </source>
</evidence>
<keyword evidence="3" id="KW-1185">Reference proteome</keyword>
<protein>
    <submittedName>
        <fullName evidence="2">Uncharacterized protein</fullName>
    </submittedName>
</protein>
<dbReference type="EMBL" id="BMOR01000033">
    <property type="protein sequence ID" value="GGN46454.1"/>
    <property type="molecule type" value="Genomic_DNA"/>
</dbReference>
<reference evidence="3" key="1">
    <citation type="journal article" date="2019" name="Int. J. Syst. Evol. Microbiol.">
        <title>The Global Catalogue of Microorganisms (GCM) 10K type strain sequencing project: providing services to taxonomists for standard genome sequencing and annotation.</title>
        <authorList>
            <consortium name="The Broad Institute Genomics Platform"/>
            <consortium name="The Broad Institute Genome Sequencing Center for Infectious Disease"/>
            <person name="Wu L."/>
            <person name="Ma J."/>
        </authorList>
    </citation>
    <scope>NUCLEOTIDE SEQUENCE [LARGE SCALE GENOMIC DNA]</scope>
    <source>
        <strain evidence="3">JCM 16918</strain>
    </source>
</reference>
<dbReference type="Proteomes" id="UP000645517">
    <property type="component" value="Unassembled WGS sequence"/>
</dbReference>
<dbReference type="RefSeq" id="WP_189059327.1">
    <property type="nucleotide sequence ID" value="NZ_BMOR01000033.1"/>
</dbReference>
<sequence>MTVLAWLPAALLTWIAADVAPFLIGRLPAGVLIGVTLSGLVTGWAVRPWQPPALRRQVRACGVSFGLLCVHAALEGVPRSVTVHAAEWWTLCVLIALWLPRPPGHLRRRATGRRVHQGARRLNRAIPVNPTSLETSG</sequence>
<comment type="caution">
    <text evidence="2">The sequence shown here is derived from an EMBL/GenBank/DDBJ whole genome shotgun (WGS) entry which is preliminary data.</text>
</comment>
<name>A0ABQ2JIM3_9DEIO</name>
<keyword evidence="1" id="KW-0812">Transmembrane</keyword>
<keyword evidence="1" id="KW-0472">Membrane</keyword>
<organism evidence="2 3">
    <name type="scientific">Deinococcus daejeonensis</name>
    <dbReference type="NCBI Taxonomy" id="1007098"/>
    <lineage>
        <taxon>Bacteria</taxon>
        <taxon>Thermotogati</taxon>
        <taxon>Deinococcota</taxon>
        <taxon>Deinococci</taxon>
        <taxon>Deinococcales</taxon>
        <taxon>Deinococcaceae</taxon>
        <taxon>Deinococcus</taxon>
    </lineage>
</organism>
<evidence type="ECO:0000313" key="2">
    <source>
        <dbReference type="EMBL" id="GGN46454.1"/>
    </source>
</evidence>
<gene>
    <name evidence="2" type="ORF">GCM10010842_37000</name>
</gene>
<proteinExistence type="predicted"/>
<feature type="transmembrane region" description="Helical" evidence="1">
    <location>
        <begin position="27"/>
        <end position="46"/>
    </location>
</feature>
<evidence type="ECO:0000256" key="1">
    <source>
        <dbReference type="SAM" id="Phobius"/>
    </source>
</evidence>
<keyword evidence="1" id="KW-1133">Transmembrane helix</keyword>
<accession>A0ABQ2JIM3</accession>